<feature type="region of interest" description="Disordered" evidence="1">
    <location>
        <begin position="1"/>
        <end position="27"/>
    </location>
</feature>
<evidence type="ECO:0000256" key="1">
    <source>
        <dbReference type="SAM" id="MobiDB-lite"/>
    </source>
</evidence>
<dbReference type="EMBL" id="CP002585">
    <property type="protein sequence ID" value="AEA69721.1"/>
    <property type="molecule type" value="Genomic_DNA"/>
</dbReference>
<sequence>MASQEESREQSTNSEVQAKPLSVEGINDNDLEGHVPREILQRGTRIVIPYWIDPRPNDELWITWLQDGLESRLYTMFYPVPLTVNFLYFDLTPQHLAKDGVAYVYYKVWKGAGGNDDPSPPRQLTINHTPLIILAAPTFPHATLWGYLNNNTVPPLTSGATIAVPSLANIAVPGDRVKVQWQGYSSLNGSGPPVTETYGVWERTLQAPDISAGFDLVVPFQPNIRPLIDNDSAVVVYQLFQGGKLVAESNKGLVRIDRVTPGESNPSA</sequence>
<evidence type="ECO:0000313" key="3">
    <source>
        <dbReference type="Proteomes" id="UP000006692"/>
    </source>
</evidence>
<evidence type="ECO:0000313" key="2">
    <source>
        <dbReference type="EMBL" id="AEA69721.1"/>
    </source>
</evidence>
<dbReference type="HOGENOM" id="CLU_1037722_0_0_6"/>
<proteinExistence type="predicted"/>
<gene>
    <name evidence="2" type="ORF">PSEBR_m1066</name>
</gene>
<dbReference type="RefSeq" id="WP_013693609.1">
    <property type="nucleotide sequence ID" value="NC_015379.1"/>
</dbReference>
<reference key="2">
    <citation type="submission" date="2011-03" db="EMBL/GenBank/DDBJ databases">
        <title>Complete Genome Sequence of a beneficial plant roots-associated bacterium Pseudomonas brassicacearum.</title>
        <authorList>
            <person name="Ortet P."/>
            <person name="Barakat M."/>
            <person name="Lalaouna D."/>
            <person name="Fochesato S."/>
            <person name="Barbe V."/>
            <person name="Santaella C."/>
            <person name="Heulin T."/>
            <person name="Achouak W."/>
        </authorList>
    </citation>
    <scope>NUCLEOTIDE SEQUENCE</scope>
    <source>
        <strain>NFM421</strain>
    </source>
</reference>
<reference evidence="2 3" key="1">
    <citation type="journal article" date="2011" name="J. Bacteriol.">
        <title>Complete genome sequence of a beneficial plant root-associated bacterium, Pseudomonas brassicacearum.</title>
        <authorList>
            <person name="Ortet P."/>
            <person name="Barakat M."/>
            <person name="Lalaouna D."/>
            <person name="Fochesato S."/>
            <person name="Barbe V."/>
            <person name="Vacherie B."/>
            <person name="Santaella C."/>
            <person name="Heulin T."/>
            <person name="Achouak W."/>
        </authorList>
    </citation>
    <scope>NUCLEOTIDE SEQUENCE [LARGE SCALE GENOMIC DNA]</scope>
    <source>
        <strain evidence="2 3">NFM421</strain>
    </source>
</reference>
<accession>F2KIC5</accession>
<organism evidence="2 3">
    <name type="scientific">Pseudomonas brassicacearum (strain NFM421)</name>
    <dbReference type="NCBI Taxonomy" id="994484"/>
    <lineage>
        <taxon>Bacteria</taxon>
        <taxon>Pseudomonadati</taxon>
        <taxon>Pseudomonadota</taxon>
        <taxon>Gammaproteobacteria</taxon>
        <taxon>Pseudomonadales</taxon>
        <taxon>Pseudomonadaceae</taxon>
        <taxon>Pseudomonas</taxon>
    </lineage>
</organism>
<dbReference type="Proteomes" id="UP000006692">
    <property type="component" value="Chromosome"/>
</dbReference>
<dbReference type="AlphaFoldDB" id="F2KIC5"/>
<dbReference type="KEGG" id="pba:PSEBR_m1066"/>
<dbReference type="GeneID" id="57260102"/>
<name>F2KIC5_PSEBN</name>
<dbReference type="STRING" id="994484.PSEBR_m1066"/>
<protein>
    <submittedName>
        <fullName evidence="2">Uncharacterized protein</fullName>
    </submittedName>
</protein>